<sequence>MSPPASAATASESSTTVLEEDTREELPSPGPTGNALLGLSCGVLARHVKNELQHKVDVDGIYERIQRMQQAKPCIWWKAISYHYVRRTRQVTRYRNGDAYTSTQVYHERVNTHVAEAEFGLQSL</sequence>
<dbReference type="Proteomes" id="UP001057452">
    <property type="component" value="Chromosome 15"/>
</dbReference>
<proteinExistence type="predicted"/>
<name>A0ACB9VX44_CHAAC</name>
<protein>
    <submittedName>
        <fullName evidence="1">Uncharacterized protein</fullName>
    </submittedName>
</protein>
<keyword evidence="2" id="KW-1185">Reference proteome</keyword>
<gene>
    <name evidence="1" type="ORF">KUCAC02_026043</name>
</gene>
<accession>A0ACB9VX44</accession>
<evidence type="ECO:0000313" key="2">
    <source>
        <dbReference type="Proteomes" id="UP001057452"/>
    </source>
</evidence>
<reference evidence="1" key="1">
    <citation type="submission" date="2022-05" db="EMBL/GenBank/DDBJ databases">
        <title>Chromosome-level genome of Chaenocephalus aceratus.</title>
        <authorList>
            <person name="Park H."/>
        </authorList>
    </citation>
    <scope>NUCLEOTIDE SEQUENCE</scope>
    <source>
        <strain evidence="1">KU_202001</strain>
    </source>
</reference>
<comment type="caution">
    <text evidence="1">The sequence shown here is derived from an EMBL/GenBank/DDBJ whole genome shotgun (WGS) entry which is preliminary data.</text>
</comment>
<organism evidence="1 2">
    <name type="scientific">Chaenocephalus aceratus</name>
    <name type="common">Blackfin icefish</name>
    <name type="synonym">Chaenichthys aceratus</name>
    <dbReference type="NCBI Taxonomy" id="36190"/>
    <lineage>
        <taxon>Eukaryota</taxon>
        <taxon>Metazoa</taxon>
        <taxon>Chordata</taxon>
        <taxon>Craniata</taxon>
        <taxon>Vertebrata</taxon>
        <taxon>Euteleostomi</taxon>
        <taxon>Actinopterygii</taxon>
        <taxon>Neopterygii</taxon>
        <taxon>Teleostei</taxon>
        <taxon>Neoteleostei</taxon>
        <taxon>Acanthomorphata</taxon>
        <taxon>Eupercaria</taxon>
        <taxon>Perciformes</taxon>
        <taxon>Notothenioidei</taxon>
        <taxon>Channichthyidae</taxon>
        <taxon>Chaenocephalus</taxon>
    </lineage>
</organism>
<dbReference type="EMBL" id="CM043799">
    <property type="protein sequence ID" value="KAI4804413.1"/>
    <property type="molecule type" value="Genomic_DNA"/>
</dbReference>
<evidence type="ECO:0000313" key="1">
    <source>
        <dbReference type="EMBL" id="KAI4804413.1"/>
    </source>
</evidence>